<dbReference type="GO" id="GO:0016567">
    <property type="term" value="P:protein ubiquitination"/>
    <property type="evidence" value="ECO:0007669"/>
    <property type="project" value="UniProtKB-UniPathway"/>
</dbReference>
<evidence type="ECO:0000256" key="4">
    <source>
        <dbReference type="ARBA" id="ARBA00004906"/>
    </source>
</evidence>
<comment type="catalytic activity">
    <reaction evidence="1">
        <text>[E2 ubiquitin-conjugating enzyme]-S-ubiquitinyl-L-cysteine + [acceptor protein]-L-lysine = [E2 ubiquitin-conjugating enzyme]-L-cysteine + [acceptor protein]-N(6)-ubiquitinyl-L-lysine.</text>
        <dbReference type="EC" id="2.3.2.31"/>
    </reaction>
</comment>
<dbReference type="SUPFAM" id="SSF57850">
    <property type="entry name" value="RING/U-box"/>
    <property type="match status" value="3"/>
</dbReference>
<accession>A0A6D2I4V5</accession>
<sequence length="304" mass="34949">MNDGSSSSSSSKKMDVEVLVDESYFSALFDYDEVFPISDEHYATELHLQEALFSSLIPTVEIHQHRLQLQRNVTTTLVKQEPVEVKIENESSEASRRLCMICMDEKPISDIFRGTTTCNHSYCTECTIRYVATKIKENSSRIKCPDVECTRLMEPYTFRDLIPKDVFDRWEKILCESLISSWDKFYCPFKDCSAMMVGDGSNANVTQTECPSCHRLFCVQCKVTWHAGVGCEEFQRFGNTKKKISDEGDAMLIQMAKNKHWRRCPSCKFYVEKRDGCVHISCRCGFQFCYGCGLAWVSHHVPQT</sequence>
<reference evidence="16" key="1">
    <citation type="submission" date="2020-01" db="EMBL/GenBank/DDBJ databases">
        <authorList>
            <person name="Mishra B."/>
        </authorList>
    </citation>
    <scope>NUCLEOTIDE SEQUENCE [LARGE SCALE GENOMIC DNA]</scope>
</reference>
<evidence type="ECO:0000256" key="1">
    <source>
        <dbReference type="ARBA" id="ARBA00001798"/>
    </source>
</evidence>
<evidence type="ECO:0000256" key="11">
    <source>
        <dbReference type="ARBA" id="ARBA00022786"/>
    </source>
</evidence>
<dbReference type="EC" id="2.3.2.31" evidence="6"/>
<dbReference type="PANTHER" id="PTHR11685">
    <property type="entry name" value="RBR FAMILY RING FINGER AND IBR DOMAIN-CONTAINING"/>
    <property type="match status" value="1"/>
</dbReference>
<gene>
    <name evidence="16" type="ORF">MERR_LOCUS11897</name>
</gene>
<dbReference type="InterPro" id="IPR044066">
    <property type="entry name" value="TRIAD_supradom"/>
</dbReference>
<dbReference type="InterPro" id="IPR031127">
    <property type="entry name" value="E3_UB_ligase_RBR"/>
</dbReference>
<comment type="similarity">
    <text evidence="5">Belongs to the RBR family. Ariadne subfamily.</text>
</comment>
<keyword evidence="12" id="KW-0862">Zinc</keyword>
<evidence type="ECO:0000313" key="17">
    <source>
        <dbReference type="Proteomes" id="UP000467841"/>
    </source>
</evidence>
<comment type="caution">
    <text evidence="16">The sequence shown here is derived from an EMBL/GenBank/DDBJ whole genome shotgun (WGS) entry which is preliminary data.</text>
</comment>
<evidence type="ECO:0000256" key="3">
    <source>
        <dbReference type="ARBA" id="ARBA00003976"/>
    </source>
</evidence>
<evidence type="ECO:0000313" key="16">
    <source>
        <dbReference type="EMBL" id="CAA7024662.1"/>
    </source>
</evidence>
<evidence type="ECO:0000256" key="10">
    <source>
        <dbReference type="ARBA" id="ARBA00022771"/>
    </source>
</evidence>
<evidence type="ECO:0000256" key="8">
    <source>
        <dbReference type="ARBA" id="ARBA00022723"/>
    </source>
</evidence>
<keyword evidence="11" id="KW-0833">Ubl conjugation pathway</keyword>
<keyword evidence="10 13" id="KW-0863">Zinc-finger</keyword>
<dbReference type="FunFam" id="3.30.40.10:FF:000230">
    <property type="entry name" value="RBR-type E3 ubiquitin transferase"/>
    <property type="match status" value="1"/>
</dbReference>
<dbReference type="AlphaFoldDB" id="A0A6D2I4V5"/>
<evidence type="ECO:0000256" key="2">
    <source>
        <dbReference type="ARBA" id="ARBA00001947"/>
    </source>
</evidence>
<dbReference type="InterPro" id="IPR013083">
    <property type="entry name" value="Znf_RING/FYVE/PHD"/>
</dbReference>
<dbReference type="CDD" id="cd22584">
    <property type="entry name" value="Rcat_RBR_unk"/>
    <property type="match status" value="1"/>
</dbReference>
<dbReference type="SMART" id="SM00647">
    <property type="entry name" value="IBR"/>
    <property type="match status" value="2"/>
</dbReference>
<dbReference type="InterPro" id="IPR001841">
    <property type="entry name" value="Znf_RING"/>
</dbReference>
<feature type="domain" description="RING-type" evidence="14">
    <location>
        <begin position="99"/>
        <end position="145"/>
    </location>
</feature>
<keyword evidence="8" id="KW-0479">Metal-binding</keyword>
<organism evidence="16 17">
    <name type="scientific">Microthlaspi erraticum</name>
    <dbReference type="NCBI Taxonomy" id="1685480"/>
    <lineage>
        <taxon>Eukaryota</taxon>
        <taxon>Viridiplantae</taxon>
        <taxon>Streptophyta</taxon>
        <taxon>Embryophyta</taxon>
        <taxon>Tracheophyta</taxon>
        <taxon>Spermatophyta</taxon>
        <taxon>Magnoliopsida</taxon>
        <taxon>eudicotyledons</taxon>
        <taxon>Gunneridae</taxon>
        <taxon>Pentapetalae</taxon>
        <taxon>rosids</taxon>
        <taxon>malvids</taxon>
        <taxon>Brassicales</taxon>
        <taxon>Brassicaceae</taxon>
        <taxon>Coluteocarpeae</taxon>
        <taxon>Microthlaspi</taxon>
    </lineage>
</organism>
<evidence type="ECO:0000256" key="12">
    <source>
        <dbReference type="ARBA" id="ARBA00022833"/>
    </source>
</evidence>
<dbReference type="CDD" id="cd22582">
    <property type="entry name" value="BRcat_RBR_unk"/>
    <property type="match status" value="1"/>
</dbReference>
<evidence type="ECO:0000256" key="13">
    <source>
        <dbReference type="PROSITE-ProRule" id="PRU00175"/>
    </source>
</evidence>
<evidence type="ECO:0000256" key="9">
    <source>
        <dbReference type="ARBA" id="ARBA00022737"/>
    </source>
</evidence>
<comment type="cofactor">
    <cofactor evidence="2">
        <name>Zn(2+)</name>
        <dbReference type="ChEBI" id="CHEBI:29105"/>
    </cofactor>
</comment>
<keyword evidence="7" id="KW-0808">Transferase</keyword>
<dbReference type="GO" id="GO:0061630">
    <property type="term" value="F:ubiquitin protein ligase activity"/>
    <property type="evidence" value="ECO:0007669"/>
    <property type="project" value="UniProtKB-EC"/>
</dbReference>
<dbReference type="GO" id="GO:0008270">
    <property type="term" value="F:zinc ion binding"/>
    <property type="evidence" value="ECO:0007669"/>
    <property type="project" value="UniProtKB-KW"/>
</dbReference>
<dbReference type="Proteomes" id="UP000467841">
    <property type="component" value="Unassembled WGS sequence"/>
</dbReference>
<name>A0A6D2I4V5_9BRAS</name>
<dbReference type="InterPro" id="IPR002867">
    <property type="entry name" value="IBR_dom"/>
</dbReference>
<dbReference type="PROSITE" id="PS50089">
    <property type="entry name" value="ZF_RING_2"/>
    <property type="match status" value="1"/>
</dbReference>
<dbReference type="Gene3D" id="1.20.120.1750">
    <property type="match status" value="1"/>
</dbReference>
<feature type="domain" description="RING-type" evidence="15">
    <location>
        <begin position="95"/>
        <end position="304"/>
    </location>
</feature>
<dbReference type="Gene3D" id="3.30.40.10">
    <property type="entry name" value="Zinc/RING finger domain, C3HC4 (zinc finger)"/>
    <property type="match status" value="1"/>
</dbReference>
<dbReference type="Pfam" id="PF01485">
    <property type="entry name" value="IBR"/>
    <property type="match status" value="2"/>
</dbReference>
<evidence type="ECO:0000256" key="5">
    <source>
        <dbReference type="ARBA" id="ARBA00005884"/>
    </source>
</evidence>
<comment type="function">
    <text evidence="3">Might act as an E3 ubiquitin-protein ligase, or as part of E3 complex, which accepts ubiquitin from specific E2 ubiquitin-conjugating enzymes and then transfers it to substrates.</text>
</comment>
<evidence type="ECO:0000256" key="7">
    <source>
        <dbReference type="ARBA" id="ARBA00022679"/>
    </source>
</evidence>
<keyword evidence="9" id="KW-0677">Repeat</keyword>
<protein>
    <recommendedName>
        <fullName evidence="6">RBR-type E3 ubiquitin transferase</fullName>
        <ecNumber evidence="6">2.3.2.31</ecNumber>
    </recommendedName>
</protein>
<dbReference type="PROSITE" id="PS51873">
    <property type="entry name" value="TRIAD"/>
    <property type="match status" value="1"/>
</dbReference>
<evidence type="ECO:0000259" key="14">
    <source>
        <dbReference type="PROSITE" id="PS50089"/>
    </source>
</evidence>
<comment type="pathway">
    <text evidence="4">Protein modification; protein ubiquitination.</text>
</comment>
<dbReference type="OrthoDB" id="10009520at2759"/>
<proteinExistence type="inferred from homology"/>
<evidence type="ECO:0000259" key="15">
    <source>
        <dbReference type="PROSITE" id="PS51873"/>
    </source>
</evidence>
<evidence type="ECO:0000256" key="6">
    <source>
        <dbReference type="ARBA" id="ARBA00012251"/>
    </source>
</evidence>
<dbReference type="EMBL" id="CACVBM020000910">
    <property type="protein sequence ID" value="CAA7024662.1"/>
    <property type="molecule type" value="Genomic_DNA"/>
</dbReference>
<keyword evidence="17" id="KW-1185">Reference proteome</keyword>
<dbReference type="UniPathway" id="UPA00143"/>